<dbReference type="GO" id="GO:0009245">
    <property type="term" value="P:lipid A biosynthetic process"/>
    <property type="evidence" value="ECO:0007669"/>
    <property type="project" value="TreeGrafter"/>
</dbReference>
<evidence type="ECO:0000256" key="7">
    <source>
        <dbReference type="ARBA" id="ARBA00023136"/>
    </source>
</evidence>
<dbReference type="Proteomes" id="UP000187280">
    <property type="component" value="Unassembled WGS sequence"/>
</dbReference>
<dbReference type="InterPro" id="IPR000917">
    <property type="entry name" value="Sulfatase_N"/>
</dbReference>
<evidence type="ECO:0000256" key="5">
    <source>
        <dbReference type="ARBA" id="ARBA00022692"/>
    </source>
</evidence>
<dbReference type="Pfam" id="PF00884">
    <property type="entry name" value="Sulfatase"/>
    <property type="match status" value="1"/>
</dbReference>
<name>A0A1H4ELV8_9GAMM</name>
<evidence type="ECO:0000256" key="8">
    <source>
        <dbReference type="SAM" id="Phobius"/>
    </source>
</evidence>
<keyword evidence="4 11" id="KW-0808">Transferase</keyword>
<feature type="domain" description="Phosphoethanolamine transferase N-terminal" evidence="10">
    <location>
        <begin position="74"/>
        <end position="187"/>
    </location>
</feature>
<feature type="transmembrane region" description="Helical" evidence="8">
    <location>
        <begin position="26"/>
        <end position="44"/>
    </location>
</feature>
<dbReference type="PANTHER" id="PTHR30443">
    <property type="entry name" value="INNER MEMBRANE PROTEIN"/>
    <property type="match status" value="1"/>
</dbReference>
<dbReference type="SUPFAM" id="SSF53649">
    <property type="entry name" value="Alkaline phosphatase-like"/>
    <property type="match status" value="1"/>
</dbReference>
<organism evidence="11 12">
    <name type="scientific">Lonsdalea quercina</name>
    <dbReference type="NCBI Taxonomy" id="71657"/>
    <lineage>
        <taxon>Bacteria</taxon>
        <taxon>Pseudomonadati</taxon>
        <taxon>Pseudomonadota</taxon>
        <taxon>Gammaproteobacteria</taxon>
        <taxon>Enterobacterales</taxon>
        <taxon>Pectobacteriaceae</taxon>
        <taxon>Lonsdalea</taxon>
    </lineage>
</organism>
<keyword evidence="6 8" id="KW-1133">Transmembrane helix</keyword>
<feature type="domain" description="Sulfatase N-terminal" evidence="9">
    <location>
        <begin position="265"/>
        <end position="554"/>
    </location>
</feature>
<evidence type="ECO:0000259" key="10">
    <source>
        <dbReference type="Pfam" id="PF08019"/>
    </source>
</evidence>
<sequence length="573" mass="65049">MSVYRREPLEQIIRMKVSMSFSQPKVSWILAFYIGLFLNLSVYYRRFDSVAIFDLKHATHFLSAVAELLACILFTFFLMRLISLGGKKCFRILASLLTLISVAASYYMTFFNVVIGYGIIASVMTTDIDLSREVIGVNFVLWMILVSLPPLAIIWTSRLQHTLLDQLKTSGKRLRAALGLAVIVALVWLPMDYMGKVNADAEKASNQDLPSYGGVVAHSYLPSNWLSALGLFAYAHYDENQDASSLFDPSTHFTYQAPNDIDDTYVVFIIGETTRWDHLGLLGYSRDTTPQLEKEKNLLAFRGRSCDTATKLSMRCMFVREGGTEDNPQRTLKEHNIFSVMKGLGFSSELFAMQSEVWFYNNIRADNYSIREMIASEKRNDGKSVDDMLLVDEMKSSLARYTKGKHLIVLHTKGSHYQYSMRYPRSFARYQPECMSVDASCTREQLINSFDNSVLYTDAVIEQVISQMRDKKALVFYSSDHGESIDENSHLHGTPRNVAPPEQFRSPVMMWASDKFLAEPEHQRAFANLKARKDAGEILRHEEIFDSVLGCLGYTSPNGGINQSNNWCAKPVH</sequence>
<keyword evidence="2" id="KW-1003">Cell membrane</keyword>
<dbReference type="GO" id="GO:0043838">
    <property type="term" value="F:phosphatidylethanolamine:Kdo2-lipid A phosphoethanolamine transferase activity"/>
    <property type="evidence" value="ECO:0007669"/>
    <property type="project" value="TreeGrafter"/>
</dbReference>
<evidence type="ECO:0000256" key="3">
    <source>
        <dbReference type="ARBA" id="ARBA00022519"/>
    </source>
</evidence>
<feature type="transmembrane region" description="Helical" evidence="8">
    <location>
        <begin position="135"/>
        <end position="155"/>
    </location>
</feature>
<dbReference type="Pfam" id="PF08019">
    <property type="entry name" value="EptA_B_N"/>
    <property type="match status" value="1"/>
</dbReference>
<dbReference type="InterPro" id="IPR058130">
    <property type="entry name" value="PEA_transf_C"/>
</dbReference>
<evidence type="ECO:0000256" key="4">
    <source>
        <dbReference type="ARBA" id="ARBA00022679"/>
    </source>
</evidence>
<dbReference type="InterPro" id="IPR012549">
    <property type="entry name" value="EptA-like_N"/>
</dbReference>
<dbReference type="CDD" id="cd16017">
    <property type="entry name" value="LptA"/>
    <property type="match status" value="1"/>
</dbReference>
<reference evidence="11 12" key="1">
    <citation type="submission" date="2016-10" db="EMBL/GenBank/DDBJ databases">
        <authorList>
            <person name="de Groot N.N."/>
        </authorList>
    </citation>
    <scope>NUCLEOTIDE SEQUENCE [LARGE SCALE GENOMIC DNA]</scope>
    <source>
        <strain evidence="11 12">ATCC 29281</strain>
    </source>
</reference>
<dbReference type="InterPro" id="IPR017850">
    <property type="entry name" value="Alkaline_phosphatase_core_sf"/>
</dbReference>
<feature type="transmembrane region" description="Helical" evidence="8">
    <location>
        <begin position="176"/>
        <end position="195"/>
    </location>
</feature>
<dbReference type="EMBL" id="FNQS01000010">
    <property type="protein sequence ID" value="SEA85877.1"/>
    <property type="molecule type" value="Genomic_DNA"/>
</dbReference>
<dbReference type="eggNOG" id="COG2194">
    <property type="taxonomic scope" value="Bacteria"/>
</dbReference>
<evidence type="ECO:0000313" key="11">
    <source>
        <dbReference type="EMBL" id="SEA85877.1"/>
    </source>
</evidence>
<dbReference type="GO" id="GO:0005886">
    <property type="term" value="C:plasma membrane"/>
    <property type="evidence" value="ECO:0007669"/>
    <property type="project" value="UniProtKB-SubCell"/>
</dbReference>
<proteinExistence type="predicted"/>
<keyword evidence="12" id="KW-1185">Reference proteome</keyword>
<accession>A0A1H4ELV8</accession>
<gene>
    <name evidence="11" type="ORF">SAMN02982996_02703</name>
</gene>
<comment type="subcellular location">
    <subcellularLocation>
        <location evidence="1">Cell inner membrane</location>
        <topology evidence="1">Multi-pass membrane protein</topology>
    </subcellularLocation>
</comment>
<protein>
    <submittedName>
        <fullName evidence="11">KDO II ethanolaminephosphotransferase</fullName>
    </submittedName>
</protein>
<dbReference type="InterPro" id="IPR040423">
    <property type="entry name" value="PEA_transferase"/>
</dbReference>
<dbReference type="PANTHER" id="PTHR30443:SF3">
    <property type="entry name" value="KDO(2)-LIPID A PHOSPHOETHANOLAMINE 7''-TRANSFERASE"/>
    <property type="match status" value="1"/>
</dbReference>
<dbReference type="AlphaFoldDB" id="A0A1H4ELV8"/>
<dbReference type="STRING" id="71657.SAMN02982996_02703"/>
<keyword evidence="5 8" id="KW-0812">Transmembrane</keyword>
<evidence type="ECO:0000313" key="12">
    <source>
        <dbReference type="Proteomes" id="UP000187280"/>
    </source>
</evidence>
<feature type="transmembrane region" description="Helical" evidence="8">
    <location>
        <begin position="94"/>
        <end position="123"/>
    </location>
</feature>
<dbReference type="NCBIfam" id="NF008593">
    <property type="entry name" value="PRK11560.1"/>
    <property type="match status" value="1"/>
</dbReference>
<feature type="transmembrane region" description="Helical" evidence="8">
    <location>
        <begin position="64"/>
        <end position="82"/>
    </location>
</feature>
<evidence type="ECO:0000259" key="9">
    <source>
        <dbReference type="Pfam" id="PF00884"/>
    </source>
</evidence>
<evidence type="ECO:0000256" key="6">
    <source>
        <dbReference type="ARBA" id="ARBA00022989"/>
    </source>
</evidence>
<keyword evidence="3" id="KW-0997">Cell inner membrane</keyword>
<dbReference type="GO" id="GO:0009244">
    <property type="term" value="P:lipopolysaccharide core region biosynthetic process"/>
    <property type="evidence" value="ECO:0007669"/>
    <property type="project" value="TreeGrafter"/>
</dbReference>
<evidence type="ECO:0000256" key="1">
    <source>
        <dbReference type="ARBA" id="ARBA00004429"/>
    </source>
</evidence>
<dbReference type="Gene3D" id="3.40.720.10">
    <property type="entry name" value="Alkaline Phosphatase, subunit A"/>
    <property type="match status" value="1"/>
</dbReference>
<keyword evidence="7 8" id="KW-0472">Membrane</keyword>
<evidence type="ECO:0000256" key="2">
    <source>
        <dbReference type="ARBA" id="ARBA00022475"/>
    </source>
</evidence>